<dbReference type="PROSITE" id="PS51352">
    <property type="entry name" value="THIOREDOXIN_2"/>
    <property type="match status" value="1"/>
</dbReference>
<feature type="domain" description="Thioredoxin" evidence="1">
    <location>
        <begin position="48"/>
        <end position="179"/>
    </location>
</feature>
<dbReference type="Proteomes" id="UP000603904">
    <property type="component" value="Unassembled WGS sequence"/>
</dbReference>
<dbReference type="RefSeq" id="WP_204059469.1">
    <property type="nucleotide sequence ID" value="NZ_BOOC01000029.1"/>
</dbReference>
<evidence type="ECO:0000313" key="2">
    <source>
        <dbReference type="EMBL" id="GIH42228.1"/>
    </source>
</evidence>
<evidence type="ECO:0000313" key="3">
    <source>
        <dbReference type="Proteomes" id="UP000603904"/>
    </source>
</evidence>
<dbReference type="SUPFAM" id="SSF52833">
    <property type="entry name" value="Thioredoxin-like"/>
    <property type="match status" value="1"/>
</dbReference>
<organism evidence="2 3">
    <name type="scientific">Microbispora corallina</name>
    <dbReference type="NCBI Taxonomy" id="83302"/>
    <lineage>
        <taxon>Bacteria</taxon>
        <taxon>Bacillati</taxon>
        <taxon>Actinomycetota</taxon>
        <taxon>Actinomycetes</taxon>
        <taxon>Streptosporangiales</taxon>
        <taxon>Streptosporangiaceae</taxon>
        <taxon>Microbispora</taxon>
    </lineage>
</organism>
<reference evidence="2 3" key="1">
    <citation type="submission" date="2021-01" db="EMBL/GenBank/DDBJ databases">
        <title>Whole genome shotgun sequence of Microbispora corallina NBRC 16416.</title>
        <authorList>
            <person name="Komaki H."/>
            <person name="Tamura T."/>
        </authorList>
    </citation>
    <scope>NUCLEOTIDE SEQUENCE [LARGE SCALE GENOMIC DNA]</scope>
    <source>
        <strain evidence="2 3">NBRC 16416</strain>
    </source>
</reference>
<dbReference type="InterPro" id="IPR036249">
    <property type="entry name" value="Thioredoxin-like_sf"/>
</dbReference>
<accession>A0ABQ4G5G0</accession>
<proteinExistence type="predicted"/>
<dbReference type="InterPro" id="IPR013766">
    <property type="entry name" value="Thioredoxin_domain"/>
</dbReference>
<gene>
    <name evidence="2" type="ORF">Mco01_52280</name>
</gene>
<name>A0ABQ4G5G0_9ACTN</name>
<dbReference type="Gene3D" id="3.40.30.10">
    <property type="entry name" value="Glutaredoxin"/>
    <property type="match status" value="1"/>
</dbReference>
<comment type="caution">
    <text evidence="2">The sequence shown here is derived from an EMBL/GenBank/DDBJ whole genome shotgun (WGS) entry which is preliminary data.</text>
</comment>
<evidence type="ECO:0000259" key="1">
    <source>
        <dbReference type="PROSITE" id="PS51352"/>
    </source>
</evidence>
<protein>
    <recommendedName>
        <fullName evidence="1">Thioredoxin domain-containing protein</fullName>
    </recommendedName>
</protein>
<keyword evidence="3" id="KW-1185">Reference proteome</keyword>
<dbReference type="EMBL" id="BOOC01000029">
    <property type="protein sequence ID" value="GIH42228.1"/>
    <property type="molecule type" value="Genomic_DNA"/>
</dbReference>
<sequence>MNALLWTVTVLGALLALAALAVALLAVRRCRDLYEVVSRRTARGPVLPEAGTPVPPTRVVTVDGAVVDLAERGEDERVLAFLTTDCPACEELAGGLRRALAALPAGAPRPLVVVSGGAAGRAVHVRDFAPVAHVADADGRHPLADALGVTAFPTVLVVSEGRVRRAGHGLAQAGLEAVR</sequence>